<accession>A0ABR3TAL3</accession>
<dbReference type="Pfam" id="PF07883">
    <property type="entry name" value="Cupin_2"/>
    <property type="match status" value="1"/>
</dbReference>
<organism evidence="2 3">
    <name type="scientific">Neofusicoccum ribis</name>
    <dbReference type="NCBI Taxonomy" id="45134"/>
    <lineage>
        <taxon>Eukaryota</taxon>
        <taxon>Fungi</taxon>
        <taxon>Dikarya</taxon>
        <taxon>Ascomycota</taxon>
        <taxon>Pezizomycotina</taxon>
        <taxon>Dothideomycetes</taxon>
        <taxon>Dothideomycetes incertae sedis</taxon>
        <taxon>Botryosphaeriales</taxon>
        <taxon>Botryosphaeriaceae</taxon>
        <taxon>Neofusicoccum</taxon>
    </lineage>
</organism>
<dbReference type="InterPro" id="IPR014710">
    <property type="entry name" value="RmlC-like_jellyroll"/>
</dbReference>
<dbReference type="PANTHER" id="PTHR36440">
    <property type="entry name" value="PUTATIVE (AFU_ORTHOLOGUE AFUA_8G07350)-RELATED"/>
    <property type="match status" value="1"/>
</dbReference>
<dbReference type="EMBL" id="JAJVDC020000006">
    <property type="protein sequence ID" value="KAL1636604.1"/>
    <property type="molecule type" value="Genomic_DNA"/>
</dbReference>
<proteinExistence type="predicted"/>
<evidence type="ECO:0000259" key="1">
    <source>
        <dbReference type="Pfam" id="PF07883"/>
    </source>
</evidence>
<name>A0ABR3TAL3_9PEZI</name>
<dbReference type="PANTHER" id="PTHR36440:SF1">
    <property type="entry name" value="PUTATIVE (AFU_ORTHOLOGUE AFUA_8G07350)-RELATED"/>
    <property type="match status" value="1"/>
</dbReference>
<dbReference type="Gene3D" id="2.60.120.10">
    <property type="entry name" value="Jelly Rolls"/>
    <property type="match status" value="1"/>
</dbReference>
<keyword evidence="3" id="KW-1185">Reference proteome</keyword>
<sequence length="221" mass="25241">MPLIHHFVPYHESAGETVSVNAQVRWASENRAPRAAAGPLLHVPADVPARRRGPVLRKLIDSPQRRKGPYVGDLTIGDSLSMLNKQVELPRRPATPYPHIHKYQTEYFRVESGILGITVEGEYRRYMPEDGGFTVNAGTIHQFRIDADSPEEMTVVLSASDAGMDYQLDRVYLENWHGYWHDVMLHEGGKMNLFQYLAIHDGGDVYMLPPRWVPFRKFIAY</sequence>
<dbReference type="CDD" id="cd02208">
    <property type="entry name" value="cupin_RmlC-like"/>
    <property type="match status" value="1"/>
</dbReference>
<dbReference type="InterPro" id="IPR053146">
    <property type="entry name" value="QDO-like"/>
</dbReference>
<dbReference type="Proteomes" id="UP001521116">
    <property type="component" value="Unassembled WGS sequence"/>
</dbReference>
<evidence type="ECO:0000313" key="2">
    <source>
        <dbReference type="EMBL" id="KAL1636604.1"/>
    </source>
</evidence>
<protein>
    <recommendedName>
        <fullName evidence="1">Cupin type-2 domain-containing protein</fullName>
    </recommendedName>
</protein>
<comment type="caution">
    <text evidence="2">The sequence shown here is derived from an EMBL/GenBank/DDBJ whole genome shotgun (WGS) entry which is preliminary data.</text>
</comment>
<dbReference type="InterPro" id="IPR011051">
    <property type="entry name" value="RmlC_Cupin_sf"/>
</dbReference>
<gene>
    <name evidence="2" type="ORF">SLS56_001189</name>
</gene>
<feature type="domain" description="Cupin type-2" evidence="1">
    <location>
        <begin position="95"/>
        <end position="156"/>
    </location>
</feature>
<reference evidence="2 3" key="1">
    <citation type="submission" date="2024-02" db="EMBL/GenBank/DDBJ databases">
        <title>De novo assembly and annotation of 12 fungi associated with fruit tree decline syndrome in Ontario, Canada.</title>
        <authorList>
            <person name="Sulman M."/>
            <person name="Ellouze W."/>
            <person name="Ilyukhin E."/>
        </authorList>
    </citation>
    <scope>NUCLEOTIDE SEQUENCE [LARGE SCALE GENOMIC DNA]</scope>
    <source>
        <strain evidence="2 3">M1-105</strain>
    </source>
</reference>
<dbReference type="InterPro" id="IPR013096">
    <property type="entry name" value="Cupin_2"/>
</dbReference>
<dbReference type="SUPFAM" id="SSF51182">
    <property type="entry name" value="RmlC-like cupins"/>
    <property type="match status" value="1"/>
</dbReference>
<evidence type="ECO:0000313" key="3">
    <source>
        <dbReference type="Proteomes" id="UP001521116"/>
    </source>
</evidence>